<evidence type="ECO:0000313" key="1">
    <source>
        <dbReference type="EMBL" id="GFO17846.1"/>
    </source>
</evidence>
<sequence>MWPQLERVQSFQIDVATTGESSILSNRCDHNWREFNSSQIDVATTGESSILPNRCGHNWREFNSSQIDVAHGFGSYRNNADRSVIVRFCYHTTATEVKRKRRNLKGTNIFLTEDLTPVTLEKYKSVKSLSEIKQA</sequence>
<accession>A0AAV4B3B2</accession>
<gene>
    <name evidence="1" type="ORF">PoB_004435100</name>
</gene>
<dbReference type="EMBL" id="BLXT01004904">
    <property type="protein sequence ID" value="GFO17846.1"/>
    <property type="molecule type" value="Genomic_DNA"/>
</dbReference>
<organism evidence="1 2">
    <name type="scientific">Plakobranchus ocellatus</name>
    <dbReference type="NCBI Taxonomy" id="259542"/>
    <lineage>
        <taxon>Eukaryota</taxon>
        <taxon>Metazoa</taxon>
        <taxon>Spiralia</taxon>
        <taxon>Lophotrochozoa</taxon>
        <taxon>Mollusca</taxon>
        <taxon>Gastropoda</taxon>
        <taxon>Heterobranchia</taxon>
        <taxon>Euthyneura</taxon>
        <taxon>Panpulmonata</taxon>
        <taxon>Sacoglossa</taxon>
        <taxon>Placobranchoidea</taxon>
        <taxon>Plakobranchidae</taxon>
        <taxon>Plakobranchus</taxon>
    </lineage>
</organism>
<evidence type="ECO:0000313" key="2">
    <source>
        <dbReference type="Proteomes" id="UP000735302"/>
    </source>
</evidence>
<dbReference type="Proteomes" id="UP000735302">
    <property type="component" value="Unassembled WGS sequence"/>
</dbReference>
<comment type="caution">
    <text evidence="1">The sequence shown here is derived from an EMBL/GenBank/DDBJ whole genome shotgun (WGS) entry which is preliminary data.</text>
</comment>
<proteinExistence type="predicted"/>
<reference evidence="1 2" key="1">
    <citation type="journal article" date="2021" name="Elife">
        <title>Chloroplast acquisition without the gene transfer in kleptoplastic sea slugs, Plakobranchus ocellatus.</title>
        <authorList>
            <person name="Maeda T."/>
            <person name="Takahashi S."/>
            <person name="Yoshida T."/>
            <person name="Shimamura S."/>
            <person name="Takaki Y."/>
            <person name="Nagai Y."/>
            <person name="Toyoda A."/>
            <person name="Suzuki Y."/>
            <person name="Arimoto A."/>
            <person name="Ishii H."/>
            <person name="Satoh N."/>
            <person name="Nishiyama T."/>
            <person name="Hasebe M."/>
            <person name="Maruyama T."/>
            <person name="Minagawa J."/>
            <person name="Obokata J."/>
            <person name="Shigenobu S."/>
        </authorList>
    </citation>
    <scope>NUCLEOTIDE SEQUENCE [LARGE SCALE GENOMIC DNA]</scope>
</reference>
<protein>
    <submittedName>
        <fullName evidence="1">Uncharacterized protein</fullName>
    </submittedName>
</protein>
<dbReference type="AlphaFoldDB" id="A0AAV4B3B2"/>
<keyword evidence="2" id="KW-1185">Reference proteome</keyword>
<name>A0AAV4B3B2_9GAST</name>